<dbReference type="OrthoDB" id="3543113at2759"/>
<reference evidence="2" key="1">
    <citation type="journal article" date="2011" name="Science">
        <title>The plant cell wall-decomposing machinery underlies the functional diversity of forest fungi.</title>
        <authorList>
            <person name="Eastwood D.C."/>
            <person name="Floudas D."/>
            <person name="Binder M."/>
            <person name="Majcherczyk A."/>
            <person name="Schneider P."/>
            <person name="Aerts A."/>
            <person name="Asiegbu F.O."/>
            <person name="Baker S.E."/>
            <person name="Barry K."/>
            <person name="Bendiksby M."/>
            <person name="Blumentritt M."/>
            <person name="Coutinho P.M."/>
            <person name="Cullen D."/>
            <person name="de Vries R.P."/>
            <person name="Gathman A."/>
            <person name="Goodell B."/>
            <person name="Henrissat B."/>
            <person name="Ihrmark K."/>
            <person name="Kauserud H."/>
            <person name="Kohler A."/>
            <person name="LaButti K."/>
            <person name="Lapidus A."/>
            <person name="Lavin J.L."/>
            <person name="Lee Y.-H."/>
            <person name="Lindquist E."/>
            <person name="Lilly W."/>
            <person name="Lucas S."/>
            <person name="Morin E."/>
            <person name="Murat C."/>
            <person name="Oguiza J.A."/>
            <person name="Park J."/>
            <person name="Pisabarro A.G."/>
            <person name="Riley R."/>
            <person name="Rosling A."/>
            <person name="Salamov A."/>
            <person name="Schmidt O."/>
            <person name="Schmutz J."/>
            <person name="Skrede I."/>
            <person name="Stenlid J."/>
            <person name="Wiebenga A."/>
            <person name="Xie X."/>
            <person name="Kuees U."/>
            <person name="Hibbett D.S."/>
            <person name="Hoffmeister D."/>
            <person name="Hoegberg N."/>
            <person name="Martin F."/>
            <person name="Grigoriev I.V."/>
            <person name="Watkinson S.C."/>
        </authorList>
    </citation>
    <scope>NUCLEOTIDE SEQUENCE [LARGE SCALE GENOMIC DNA]</scope>
    <source>
        <strain evidence="2">strain S7.3</strain>
    </source>
</reference>
<organism evidence="2">
    <name type="scientific">Serpula lacrymans var. lacrymans (strain S7.3)</name>
    <name type="common">Dry rot fungus</name>
    <dbReference type="NCBI Taxonomy" id="936435"/>
    <lineage>
        <taxon>Eukaryota</taxon>
        <taxon>Fungi</taxon>
        <taxon>Dikarya</taxon>
        <taxon>Basidiomycota</taxon>
        <taxon>Agaricomycotina</taxon>
        <taxon>Agaricomycetes</taxon>
        <taxon>Agaricomycetidae</taxon>
        <taxon>Boletales</taxon>
        <taxon>Coniophorineae</taxon>
        <taxon>Serpulaceae</taxon>
        <taxon>Serpula</taxon>
    </lineage>
</organism>
<keyword evidence="2" id="KW-1185">Reference proteome</keyword>
<dbReference type="AlphaFoldDB" id="F8QEC1"/>
<accession>F8QEC1</accession>
<dbReference type="Proteomes" id="UP000008063">
    <property type="component" value="Unassembled WGS sequence"/>
</dbReference>
<evidence type="ECO:0008006" key="3">
    <source>
        <dbReference type="Google" id="ProtNLM"/>
    </source>
</evidence>
<protein>
    <recommendedName>
        <fullName evidence="3">F-box domain-containing protein</fullName>
    </recommendedName>
</protein>
<dbReference type="EMBL" id="GL945492">
    <property type="protein sequence ID" value="EGN93496.1"/>
    <property type="molecule type" value="Genomic_DNA"/>
</dbReference>
<sequence>MGTFKLYRDCGMAAGRPDLSVSYIKALLIREVLYNILSQDVDSDDHPESDGCLLCQLKHVAYLAIWTESDYAVSSVRPLRPADWIKFQKYSCRVKKLEICSGINSESDSDIFVVFSFAPPSLFPNLHHLRVSNPSKGWPYFLRSFVGPRLIRLDMEVFIDTEEVSRAMAFMSSLGAIIPLLEQFTFVSDLGREEHSFSLNKLSRDFICGWSRLQNLTCDALLNDTLTHLAHLESLQSLNITVDSPGVFRDLLPSSSEPIFTNLRDFTLHPVGSACLNSSISFLKHLPSALVALQIYPVENLNLGQHVLHDLLHVVDDMHRPHKIMERFSVVDDKEIFPRPAQGTAIDFEVLKTLLTFQNLREVNIDIVLPLEGLPKFRKLSLGALHECRGHSAVTLDGLATLLEFCPELEDLGIVVNAVGSGRPPNHGKYNNIVVLKLGDSNIASAPTHVAAFLSVIVPQVRAFRIWKPFDAFGPDFEEHNVRGNWWSTVMQ</sequence>
<dbReference type="InterPro" id="IPR032675">
    <property type="entry name" value="LRR_dom_sf"/>
</dbReference>
<evidence type="ECO:0000313" key="2">
    <source>
        <dbReference type="Proteomes" id="UP000008063"/>
    </source>
</evidence>
<gene>
    <name evidence="1" type="ORF">SERLA73DRAFT_78785</name>
</gene>
<dbReference type="HOGENOM" id="CLU_021164_0_0_1"/>
<evidence type="ECO:0000313" key="1">
    <source>
        <dbReference type="EMBL" id="EGN93496.1"/>
    </source>
</evidence>
<name>F8QEC1_SERL3</name>
<dbReference type="OMA" id="CPHIHEL"/>
<proteinExistence type="predicted"/>
<dbReference type="Gene3D" id="3.80.10.10">
    <property type="entry name" value="Ribonuclease Inhibitor"/>
    <property type="match status" value="1"/>
</dbReference>
<dbReference type="STRING" id="936435.F8QEC1"/>
<dbReference type="InParanoid" id="F8QEC1"/>